<evidence type="ECO:0000313" key="2">
    <source>
        <dbReference type="EMBL" id="MQL68323.1"/>
    </source>
</evidence>
<feature type="compositionally biased region" description="Polar residues" evidence="1">
    <location>
        <begin position="13"/>
        <end position="33"/>
    </location>
</feature>
<dbReference type="AlphaFoldDB" id="A0A843TFP2"/>
<dbReference type="Proteomes" id="UP000652761">
    <property type="component" value="Unassembled WGS sequence"/>
</dbReference>
<feature type="region of interest" description="Disordered" evidence="1">
    <location>
        <begin position="130"/>
        <end position="149"/>
    </location>
</feature>
<keyword evidence="3" id="KW-1185">Reference proteome</keyword>
<proteinExistence type="predicted"/>
<organism evidence="2 3">
    <name type="scientific">Colocasia esculenta</name>
    <name type="common">Wild taro</name>
    <name type="synonym">Arum esculentum</name>
    <dbReference type="NCBI Taxonomy" id="4460"/>
    <lineage>
        <taxon>Eukaryota</taxon>
        <taxon>Viridiplantae</taxon>
        <taxon>Streptophyta</taxon>
        <taxon>Embryophyta</taxon>
        <taxon>Tracheophyta</taxon>
        <taxon>Spermatophyta</taxon>
        <taxon>Magnoliopsida</taxon>
        <taxon>Liliopsida</taxon>
        <taxon>Araceae</taxon>
        <taxon>Aroideae</taxon>
        <taxon>Colocasieae</taxon>
        <taxon>Colocasia</taxon>
    </lineage>
</organism>
<name>A0A843TFP2_COLES</name>
<comment type="caution">
    <text evidence="2">The sequence shown here is derived from an EMBL/GenBank/DDBJ whole genome shotgun (WGS) entry which is preliminary data.</text>
</comment>
<sequence>MVAHLYTQRESGENQNHTTLGRTSTKSAQSRPGRTSPERSPTKRHTSNHRGNTTVARNEHRALLGRTSARSDKGGSWEEPSPECTTQRPNNTDHQREHCSKQNCRSNAIWSWENLHQNHRGTVLRKLARTHQPNQQHTSNSEVARQRHK</sequence>
<evidence type="ECO:0000313" key="3">
    <source>
        <dbReference type="Proteomes" id="UP000652761"/>
    </source>
</evidence>
<feature type="region of interest" description="Disordered" evidence="1">
    <location>
        <begin position="1"/>
        <end position="99"/>
    </location>
</feature>
<dbReference type="EMBL" id="NMUH01000012">
    <property type="protein sequence ID" value="MQL68323.1"/>
    <property type="molecule type" value="Genomic_DNA"/>
</dbReference>
<accession>A0A843TFP2</accession>
<feature type="compositionally biased region" description="Polar residues" evidence="1">
    <location>
        <begin position="131"/>
        <end position="143"/>
    </location>
</feature>
<evidence type="ECO:0000256" key="1">
    <source>
        <dbReference type="SAM" id="MobiDB-lite"/>
    </source>
</evidence>
<protein>
    <submittedName>
        <fullName evidence="2">Uncharacterized protein</fullName>
    </submittedName>
</protein>
<gene>
    <name evidence="2" type="ORF">Taro_000655</name>
</gene>
<reference evidence="2" key="1">
    <citation type="submission" date="2017-07" db="EMBL/GenBank/DDBJ databases">
        <title>Taro Niue Genome Assembly and Annotation.</title>
        <authorList>
            <person name="Atibalentja N."/>
            <person name="Keating K."/>
            <person name="Fields C.J."/>
        </authorList>
    </citation>
    <scope>NUCLEOTIDE SEQUENCE</scope>
    <source>
        <strain evidence="2">Niue_2</strain>
        <tissue evidence="2">Leaf</tissue>
    </source>
</reference>